<feature type="transmembrane region" description="Helical" evidence="2">
    <location>
        <begin position="77"/>
        <end position="98"/>
    </location>
</feature>
<dbReference type="EMBL" id="AMWN01000008">
    <property type="protein sequence ID" value="EXJ80444.1"/>
    <property type="molecule type" value="Genomic_DNA"/>
</dbReference>
<protein>
    <submittedName>
        <fullName evidence="3">Uncharacterized protein</fullName>
    </submittedName>
</protein>
<keyword evidence="4" id="KW-1185">Reference proteome</keyword>
<evidence type="ECO:0000313" key="3">
    <source>
        <dbReference type="EMBL" id="EXJ80444.1"/>
    </source>
</evidence>
<sequence length="497" mass="53321">MSTTTTSIHLQPLSPTASAPASAPGQQPQPCVAPPNNIPNNNPVNANLPNAPQQAAANNLGGAAPGTTSARARVKGWLFFFVKVLAGVAALVATYIALNVALWTSVKDFRDDCRSQNTTLGVLTQTCRTALRKPLSPPPFLPKSFGSQRVKRWLESALTSSSLVLGTPTPPSINVDILSYAAAGLAGVGFFLFIASLLHQQIDVSAGMVMTLRRARNDQTMRSSQNLGAGMSMSWVANAVPRQALLSGYEHTVRKRQRRFVQFADNGDSEWLPAGQSAMRANLEAQSTFRSSDLPLLSNKYDSSSATAASSVAKQSTSDAEGPGLQMRKSTASLISEGQNSFWVSERTASESDSDYGMDADFSGELHEEPLKLCEEPMPRPVNPSVVSYIKAPPIGTEFDSVTSQNSGQFTSGTPNMARPDMAPNEGRVLQTAQSEPLSRMLAEESTTTYWTPYAVGARTWVQSRPPTNQSEDLLGLRRPDPGDVPQPDHIVDDIDA</sequence>
<dbReference type="HOGENOM" id="CLU_548578_0_0_1"/>
<keyword evidence="2" id="KW-0472">Membrane</keyword>
<accession>W9YDR2</accession>
<comment type="caution">
    <text evidence="3">The sequence shown here is derived from an EMBL/GenBank/DDBJ whole genome shotgun (WGS) entry which is preliminary data.</text>
</comment>
<dbReference type="GeneID" id="19163437"/>
<gene>
    <name evidence="3" type="ORF">A1O1_08589</name>
</gene>
<dbReference type="RefSeq" id="XP_007727638.1">
    <property type="nucleotide sequence ID" value="XM_007729448.1"/>
</dbReference>
<keyword evidence="2" id="KW-0812">Transmembrane</keyword>
<feature type="transmembrane region" description="Helical" evidence="2">
    <location>
        <begin position="177"/>
        <end position="198"/>
    </location>
</feature>
<evidence type="ECO:0000256" key="1">
    <source>
        <dbReference type="SAM" id="MobiDB-lite"/>
    </source>
</evidence>
<dbReference type="Proteomes" id="UP000019484">
    <property type="component" value="Unassembled WGS sequence"/>
</dbReference>
<proteinExistence type="predicted"/>
<organism evidence="3 4">
    <name type="scientific">Capronia coronata CBS 617.96</name>
    <dbReference type="NCBI Taxonomy" id="1182541"/>
    <lineage>
        <taxon>Eukaryota</taxon>
        <taxon>Fungi</taxon>
        <taxon>Dikarya</taxon>
        <taxon>Ascomycota</taxon>
        <taxon>Pezizomycotina</taxon>
        <taxon>Eurotiomycetes</taxon>
        <taxon>Chaetothyriomycetidae</taxon>
        <taxon>Chaetothyriales</taxon>
        <taxon>Herpotrichiellaceae</taxon>
        <taxon>Capronia</taxon>
    </lineage>
</organism>
<reference evidence="3 4" key="1">
    <citation type="submission" date="2013-03" db="EMBL/GenBank/DDBJ databases">
        <title>The Genome Sequence of Capronia coronata CBS 617.96.</title>
        <authorList>
            <consortium name="The Broad Institute Genomics Platform"/>
            <person name="Cuomo C."/>
            <person name="de Hoog S."/>
            <person name="Gorbushina A."/>
            <person name="Walker B."/>
            <person name="Young S.K."/>
            <person name="Zeng Q."/>
            <person name="Gargeya S."/>
            <person name="Fitzgerald M."/>
            <person name="Haas B."/>
            <person name="Abouelleil A."/>
            <person name="Allen A.W."/>
            <person name="Alvarado L."/>
            <person name="Arachchi H.M."/>
            <person name="Berlin A.M."/>
            <person name="Chapman S.B."/>
            <person name="Gainer-Dewar J."/>
            <person name="Goldberg J."/>
            <person name="Griggs A."/>
            <person name="Gujja S."/>
            <person name="Hansen M."/>
            <person name="Howarth C."/>
            <person name="Imamovic A."/>
            <person name="Ireland A."/>
            <person name="Larimer J."/>
            <person name="McCowan C."/>
            <person name="Murphy C."/>
            <person name="Pearson M."/>
            <person name="Poon T.W."/>
            <person name="Priest M."/>
            <person name="Roberts A."/>
            <person name="Saif S."/>
            <person name="Shea T."/>
            <person name="Sisk P."/>
            <person name="Sykes S."/>
            <person name="Wortman J."/>
            <person name="Nusbaum C."/>
            <person name="Birren B."/>
        </authorList>
    </citation>
    <scope>NUCLEOTIDE SEQUENCE [LARGE SCALE GENOMIC DNA]</scope>
    <source>
        <strain evidence="3 4">CBS 617.96</strain>
    </source>
</reference>
<feature type="compositionally biased region" description="Low complexity" evidence="1">
    <location>
        <begin position="11"/>
        <end position="30"/>
    </location>
</feature>
<feature type="region of interest" description="Disordered" evidence="1">
    <location>
        <begin position="1"/>
        <end position="66"/>
    </location>
</feature>
<dbReference type="OrthoDB" id="4161729at2759"/>
<feature type="compositionally biased region" description="Polar residues" evidence="1">
    <location>
        <begin position="400"/>
        <end position="415"/>
    </location>
</feature>
<feature type="region of interest" description="Disordered" evidence="1">
    <location>
        <begin position="399"/>
        <end position="418"/>
    </location>
</feature>
<dbReference type="AlphaFoldDB" id="W9YDR2"/>
<evidence type="ECO:0000313" key="4">
    <source>
        <dbReference type="Proteomes" id="UP000019484"/>
    </source>
</evidence>
<feature type="compositionally biased region" description="Polar residues" evidence="1">
    <location>
        <begin position="462"/>
        <end position="472"/>
    </location>
</feature>
<evidence type="ECO:0000256" key="2">
    <source>
        <dbReference type="SAM" id="Phobius"/>
    </source>
</evidence>
<feature type="compositionally biased region" description="Low complexity" evidence="1">
    <location>
        <begin position="38"/>
        <end position="62"/>
    </location>
</feature>
<name>W9YDR2_9EURO</name>
<feature type="region of interest" description="Disordered" evidence="1">
    <location>
        <begin position="462"/>
        <end position="497"/>
    </location>
</feature>
<keyword evidence="2" id="KW-1133">Transmembrane helix</keyword>